<evidence type="ECO:0000313" key="3">
    <source>
        <dbReference type="Proteomes" id="UP001174936"/>
    </source>
</evidence>
<proteinExistence type="predicted"/>
<sequence length="430" mass="48488">MDGLRALGASSEFPLTFDGRGIESIAVQIRPKPNGEYESKRFTLNEAKLSSFFRDDDKPAPYSHSLKLASVAVRGPGHIFLNRETFESVFRALIIDSWAEHLIRSLPYGFHYSENAAEQSATTTYFLGTSFVWSVWTCRHDAQTKAFTTKCLIFNPAGSWHSRDHYDSGRGSRHLEEFLRTLEIFKPHSHSALCLPFVFAVNSFRWRERSILSVLGRIRVVESRTGHGSWGSGHFEEERDVIPQLTAEMGSAFNTVGNTLKHLNIIGTIFDYLEDLNKEMDSAKLARNDEVRASDSSIVSAVRILRRQCTSAREQCGYLEVRIRNQSSLFAFLTHEDSNINIEIANASKALAEATRRDGSSMKTIAVLTMAFLPATFFAALFSVPSLGWTDSDKFALYWACTIPVTLATFLLWAGLTQREWLGSVWRWKG</sequence>
<keyword evidence="1" id="KW-1133">Transmembrane helix</keyword>
<keyword evidence="1" id="KW-0472">Membrane</keyword>
<dbReference type="EMBL" id="JAULSV010000003">
    <property type="protein sequence ID" value="KAK0648501.1"/>
    <property type="molecule type" value="Genomic_DNA"/>
</dbReference>
<protein>
    <submittedName>
        <fullName evidence="2">Uncharacterized protein</fullName>
    </submittedName>
</protein>
<accession>A0AA40CRA1</accession>
<name>A0AA40CRA1_9PEZI</name>
<dbReference type="Proteomes" id="UP001174936">
    <property type="component" value="Unassembled WGS sequence"/>
</dbReference>
<evidence type="ECO:0000313" key="2">
    <source>
        <dbReference type="EMBL" id="KAK0648501.1"/>
    </source>
</evidence>
<keyword evidence="1" id="KW-0812">Transmembrane</keyword>
<reference evidence="2" key="1">
    <citation type="submission" date="2023-06" db="EMBL/GenBank/DDBJ databases">
        <title>Genome-scale phylogeny and comparative genomics of the fungal order Sordariales.</title>
        <authorList>
            <consortium name="Lawrence Berkeley National Laboratory"/>
            <person name="Hensen N."/>
            <person name="Bonometti L."/>
            <person name="Westerberg I."/>
            <person name="Brannstrom I.O."/>
            <person name="Guillou S."/>
            <person name="Cros-Aarteil S."/>
            <person name="Calhoun S."/>
            <person name="Haridas S."/>
            <person name="Kuo A."/>
            <person name="Mondo S."/>
            <person name="Pangilinan J."/>
            <person name="Riley R."/>
            <person name="Labutti K."/>
            <person name="Andreopoulos B."/>
            <person name="Lipzen A."/>
            <person name="Chen C."/>
            <person name="Yanf M."/>
            <person name="Daum C."/>
            <person name="Ng V."/>
            <person name="Clum A."/>
            <person name="Steindorff A."/>
            <person name="Ohm R."/>
            <person name="Martin F."/>
            <person name="Silar P."/>
            <person name="Natvig D."/>
            <person name="Lalanne C."/>
            <person name="Gautier V."/>
            <person name="Ament-Velasquez S.L."/>
            <person name="Kruys A."/>
            <person name="Hutchinson M.I."/>
            <person name="Powell A.J."/>
            <person name="Barry K."/>
            <person name="Miller A.N."/>
            <person name="Grigoriev I.V."/>
            <person name="Debuchy R."/>
            <person name="Gladieux P."/>
            <person name="Thoren M.H."/>
            <person name="Johannesson H."/>
        </authorList>
    </citation>
    <scope>NUCLEOTIDE SEQUENCE</scope>
    <source>
        <strain evidence="2">SMH2532-1</strain>
    </source>
</reference>
<keyword evidence="3" id="KW-1185">Reference proteome</keyword>
<feature type="transmembrane region" description="Helical" evidence="1">
    <location>
        <begin position="396"/>
        <end position="416"/>
    </location>
</feature>
<evidence type="ECO:0000256" key="1">
    <source>
        <dbReference type="SAM" id="Phobius"/>
    </source>
</evidence>
<dbReference type="AlphaFoldDB" id="A0AA40CRA1"/>
<dbReference type="Gene3D" id="1.20.58.340">
    <property type="entry name" value="Magnesium transport protein CorA, transmembrane region"/>
    <property type="match status" value="1"/>
</dbReference>
<comment type="caution">
    <text evidence="2">The sequence shown here is derived from an EMBL/GenBank/DDBJ whole genome shotgun (WGS) entry which is preliminary data.</text>
</comment>
<gene>
    <name evidence="2" type="ORF">B0T16DRAFT_116257</name>
</gene>
<organism evidence="2 3">
    <name type="scientific">Cercophora newfieldiana</name>
    <dbReference type="NCBI Taxonomy" id="92897"/>
    <lineage>
        <taxon>Eukaryota</taxon>
        <taxon>Fungi</taxon>
        <taxon>Dikarya</taxon>
        <taxon>Ascomycota</taxon>
        <taxon>Pezizomycotina</taxon>
        <taxon>Sordariomycetes</taxon>
        <taxon>Sordariomycetidae</taxon>
        <taxon>Sordariales</taxon>
        <taxon>Lasiosphaeriaceae</taxon>
        <taxon>Cercophora</taxon>
    </lineage>
</organism>
<feature type="transmembrane region" description="Helical" evidence="1">
    <location>
        <begin position="365"/>
        <end position="384"/>
    </location>
</feature>